<dbReference type="OrthoDB" id="9973389at2759"/>
<dbReference type="InterPro" id="IPR005996">
    <property type="entry name" value="Ribosomal_uL30_bac-type"/>
</dbReference>
<evidence type="ECO:0000313" key="2">
    <source>
        <dbReference type="Proteomes" id="UP000326759"/>
    </source>
</evidence>
<dbReference type="GO" id="GO:0005739">
    <property type="term" value="C:mitochondrion"/>
    <property type="evidence" value="ECO:0007669"/>
    <property type="project" value="TreeGrafter"/>
</dbReference>
<dbReference type="EMBL" id="SEYY01001031">
    <property type="protein sequence ID" value="KAB7506012.1"/>
    <property type="molecule type" value="Genomic_DNA"/>
</dbReference>
<keyword evidence="1" id="KW-0687">Ribonucleoprotein</keyword>
<protein>
    <submittedName>
        <fullName evidence="1">39S ribosomal protein L30, mitochondrial</fullName>
    </submittedName>
</protein>
<sequence>MFPFRKNTLRLSSTLFNILRQESSKASNPDNVSWSVGGKQKPPARFWEDDELWYKEDKFMVNLNPSEPQHQYPYKREDGGIQHFRFVYYPRTEDEKDPAFEPTPLLLVIRIKRLKHTTYWEKKICEKLGIDRHRGGATTVVKNIPEMLCKLWHIKHLVKIVPLRFPKDAPKDGNPLHYHIQDLICPFVIHVKKMVKCFIGPTQNLKDSDLELVQDEKTMDKEWICEQTRKIYNFSRKLEF</sequence>
<dbReference type="GO" id="GO:0015934">
    <property type="term" value="C:large ribosomal subunit"/>
    <property type="evidence" value="ECO:0007669"/>
    <property type="project" value="InterPro"/>
</dbReference>
<gene>
    <name evidence="1" type="primary">Mrpl30</name>
    <name evidence="1" type="ORF">Anas_00588</name>
</gene>
<dbReference type="InterPro" id="IPR036919">
    <property type="entry name" value="Ribo_uL30_ferredoxin-like_sf"/>
</dbReference>
<dbReference type="AlphaFoldDB" id="A0A5N5THI3"/>
<dbReference type="PANTHER" id="PTHR15892:SF2">
    <property type="entry name" value="LARGE RIBOSOMAL SUBUNIT PROTEIN UL30M"/>
    <property type="match status" value="1"/>
</dbReference>
<dbReference type="GO" id="GO:0003735">
    <property type="term" value="F:structural constituent of ribosome"/>
    <property type="evidence" value="ECO:0007669"/>
    <property type="project" value="InterPro"/>
</dbReference>
<keyword evidence="1" id="KW-0689">Ribosomal protein</keyword>
<accession>A0A5N5THI3</accession>
<dbReference type="PANTHER" id="PTHR15892">
    <property type="entry name" value="MITOCHONDRIAL RIBOSOMAL PROTEIN L30"/>
    <property type="match status" value="1"/>
</dbReference>
<dbReference type="GO" id="GO:0006412">
    <property type="term" value="P:translation"/>
    <property type="evidence" value="ECO:0007669"/>
    <property type="project" value="InterPro"/>
</dbReference>
<name>A0A5N5THI3_9CRUS</name>
<organism evidence="1 2">
    <name type="scientific">Armadillidium nasatum</name>
    <dbReference type="NCBI Taxonomy" id="96803"/>
    <lineage>
        <taxon>Eukaryota</taxon>
        <taxon>Metazoa</taxon>
        <taxon>Ecdysozoa</taxon>
        <taxon>Arthropoda</taxon>
        <taxon>Crustacea</taxon>
        <taxon>Multicrustacea</taxon>
        <taxon>Malacostraca</taxon>
        <taxon>Eumalacostraca</taxon>
        <taxon>Peracarida</taxon>
        <taxon>Isopoda</taxon>
        <taxon>Oniscidea</taxon>
        <taxon>Crinocheta</taxon>
        <taxon>Armadillidiidae</taxon>
        <taxon>Armadillidium</taxon>
    </lineage>
</organism>
<proteinExistence type="predicted"/>
<dbReference type="Proteomes" id="UP000326759">
    <property type="component" value="Unassembled WGS sequence"/>
</dbReference>
<dbReference type="SUPFAM" id="SSF55129">
    <property type="entry name" value="Ribosomal protein L30p/L7e"/>
    <property type="match status" value="1"/>
</dbReference>
<evidence type="ECO:0000313" key="1">
    <source>
        <dbReference type="EMBL" id="KAB7506012.1"/>
    </source>
</evidence>
<reference evidence="1 2" key="1">
    <citation type="journal article" date="2019" name="PLoS Biol.">
        <title>Sex chromosomes control vertical transmission of feminizing Wolbachia symbionts in an isopod.</title>
        <authorList>
            <person name="Becking T."/>
            <person name="Chebbi M.A."/>
            <person name="Giraud I."/>
            <person name="Moumen B."/>
            <person name="Laverre T."/>
            <person name="Caubet Y."/>
            <person name="Peccoud J."/>
            <person name="Gilbert C."/>
            <person name="Cordaux R."/>
        </authorList>
    </citation>
    <scope>NUCLEOTIDE SEQUENCE [LARGE SCALE GENOMIC DNA]</scope>
    <source>
        <strain evidence="1">ANa2</strain>
        <tissue evidence="1">Whole body excluding digestive tract and cuticle</tissue>
    </source>
</reference>
<comment type="caution">
    <text evidence="1">The sequence shown here is derived from an EMBL/GenBank/DDBJ whole genome shotgun (WGS) entry which is preliminary data.</text>
</comment>
<keyword evidence="2" id="KW-1185">Reference proteome</keyword>